<dbReference type="InterPro" id="IPR001537">
    <property type="entry name" value="SpoU_MeTrfase"/>
</dbReference>
<dbReference type="EMBL" id="LAOC01000001">
    <property type="protein sequence ID" value="KJV79041.1"/>
    <property type="molecule type" value="Genomic_DNA"/>
</dbReference>
<dbReference type="GO" id="GO:0160206">
    <property type="term" value="F:tRNA (cytidine(32)/uridine(32)-2'-O)-methyltransferase activity"/>
    <property type="evidence" value="ECO:0007669"/>
    <property type="project" value="UniProtKB-EC"/>
</dbReference>
<proteinExistence type="inferred from homology"/>
<evidence type="ECO:0000256" key="3">
    <source>
        <dbReference type="ARBA" id="ARBA00022679"/>
    </source>
</evidence>
<keyword evidence="2 5" id="KW-0489">Methyltransferase</keyword>
<accession>A0A0F3PGJ7</accession>
<dbReference type="SUPFAM" id="SSF75217">
    <property type="entry name" value="alpha/beta knot"/>
    <property type="match status" value="1"/>
</dbReference>
<dbReference type="InterPro" id="IPR004384">
    <property type="entry name" value="RNA_MeTrfase_TrmJ/LasT"/>
</dbReference>
<comment type="function">
    <text evidence="5">Catalyzes the formation of 2'O-methylated cytidine (Cm32) or 2'O-methylated uridine (Um32) at position 32 in tRNA.</text>
</comment>
<evidence type="ECO:0000256" key="4">
    <source>
        <dbReference type="ARBA" id="ARBA00022691"/>
    </source>
</evidence>
<comment type="caution">
    <text evidence="7">The sequence shown here is derived from an EMBL/GenBank/DDBJ whole genome shotgun (WGS) entry which is preliminary data.</text>
</comment>
<dbReference type="Gene3D" id="3.40.1280.10">
    <property type="match status" value="1"/>
</dbReference>
<dbReference type="PIRSF" id="PIRSF004808">
    <property type="entry name" value="LasT"/>
    <property type="match status" value="1"/>
</dbReference>
<dbReference type="Gene3D" id="1.10.8.590">
    <property type="match status" value="1"/>
</dbReference>
<dbReference type="EC" id="2.1.1.200" evidence="5"/>
<dbReference type="GO" id="GO:0002128">
    <property type="term" value="P:tRNA nucleoside ribose methylation"/>
    <property type="evidence" value="ECO:0007669"/>
    <property type="project" value="TreeGrafter"/>
</dbReference>
<comment type="catalytic activity">
    <reaction evidence="5">
        <text>cytidine(32) in tRNA + S-adenosyl-L-methionine = 2'-O-methylcytidine(32) in tRNA + S-adenosyl-L-homocysteine + H(+)</text>
        <dbReference type="Rhea" id="RHEA:42932"/>
        <dbReference type="Rhea" id="RHEA-COMP:10288"/>
        <dbReference type="Rhea" id="RHEA-COMP:10289"/>
        <dbReference type="ChEBI" id="CHEBI:15378"/>
        <dbReference type="ChEBI" id="CHEBI:57856"/>
        <dbReference type="ChEBI" id="CHEBI:59789"/>
        <dbReference type="ChEBI" id="CHEBI:74495"/>
        <dbReference type="ChEBI" id="CHEBI:82748"/>
        <dbReference type="EC" id="2.1.1.200"/>
    </reaction>
</comment>
<comment type="subcellular location">
    <subcellularLocation>
        <location evidence="5">Cytoplasm</location>
    </subcellularLocation>
</comment>
<dbReference type="Proteomes" id="UP000033591">
    <property type="component" value="Unassembled WGS sequence"/>
</dbReference>
<sequence length="233" mass="26096">MNPIIILVAPQMGANIGATARAMKNFGLNELRIVAPRDGWPNEQARSNAVGAVNIIDHAKIFDSLEDSIKDLEYLYATTCIKRAMNKDYVFSQNLPLDYPNSEKVGIMFGRENNGLSNEEIAFANKIITINTTKFSSLNIAQAVIIICYELFRNSTPREDVHNIQKLATKEEIEHFLVNLFGKLDKAGFFKAPDKKPAMQQNITNIFTRINSLSSPEVQTLQGIIKSLNQSFD</sequence>
<feature type="domain" description="tRNA/rRNA methyltransferase SpoU type" evidence="6">
    <location>
        <begin position="4"/>
        <end position="149"/>
    </location>
</feature>
<dbReference type="PANTHER" id="PTHR42786:SF7">
    <property type="entry name" value="TRNA_RRNA METHYLTRANSFERASE SPOU TYPE DOMAIN-CONTAINING PROTEIN"/>
    <property type="match status" value="1"/>
</dbReference>
<dbReference type="RefSeq" id="WP_014365246.1">
    <property type="nucleotide sequence ID" value="NZ_LAOC01000001.1"/>
</dbReference>
<name>A0A0F3PGJ7_RICRH</name>
<comment type="catalytic activity">
    <reaction evidence="5">
        <text>uridine(32) in tRNA + S-adenosyl-L-methionine = 2'-O-methyluridine(32) in tRNA + S-adenosyl-L-homocysteine + H(+)</text>
        <dbReference type="Rhea" id="RHEA:42936"/>
        <dbReference type="Rhea" id="RHEA-COMP:10107"/>
        <dbReference type="Rhea" id="RHEA-COMP:10290"/>
        <dbReference type="ChEBI" id="CHEBI:15378"/>
        <dbReference type="ChEBI" id="CHEBI:57856"/>
        <dbReference type="ChEBI" id="CHEBI:59789"/>
        <dbReference type="ChEBI" id="CHEBI:65315"/>
        <dbReference type="ChEBI" id="CHEBI:74478"/>
        <dbReference type="EC" id="2.1.1.200"/>
    </reaction>
</comment>
<dbReference type="PANTHER" id="PTHR42786">
    <property type="entry name" value="TRNA/RRNA METHYLTRANSFERASE"/>
    <property type="match status" value="1"/>
</dbReference>
<keyword evidence="5" id="KW-0819">tRNA processing</keyword>
<protein>
    <recommendedName>
        <fullName evidence="5">tRNA (cytidine/uridine-2'-O-)-methyltransferase TrmJ</fullName>
        <ecNumber evidence="5">2.1.1.200</ecNumber>
    </recommendedName>
    <alternativeName>
        <fullName evidence="5">tRNA (cytidine(32)/uridine(32)-2'-O)-methyltransferase</fullName>
    </alternativeName>
    <alternativeName>
        <fullName evidence="5">tRNA Cm32/Um32 methyltransferase</fullName>
    </alternativeName>
</protein>
<dbReference type="GO" id="GO:0005829">
    <property type="term" value="C:cytosol"/>
    <property type="evidence" value="ECO:0007669"/>
    <property type="project" value="TreeGrafter"/>
</dbReference>
<dbReference type="GO" id="GO:0106339">
    <property type="term" value="F:tRNA (cytidine(32)-2'-O)-methyltransferase activity"/>
    <property type="evidence" value="ECO:0007669"/>
    <property type="project" value="RHEA"/>
</dbReference>
<keyword evidence="4 5" id="KW-0949">S-adenosyl-L-methionine</keyword>
<evidence type="ECO:0000259" key="6">
    <source>
        <dbReference type="Pfam" id="PF00588"/>
    </source>
</evidence>
<keyword evidence="3 7" id="KW-0808">Transferase</keyword>
<evidence type="ECO:0000256" key="5">
    <source>
        <dbReference type="RuleBase" id="RU362024"/>
    </source>
</evidence>
<dbReference type="AlphaFoldDB" id="A0A0F3PGJ7"/>
<dbReference type="GO" id="GO:0003723">
    <property type="term" value="F:RNA binding"/>
    <property type="evidence" value="ECO:0007669"/>
    <property type="project" value="InterPro"/>
</dbReference>
<reference evidence="7 8" key="1">
    <citation type="submission" date="2015-01" db="EMBL/GenBank/DDBJ databases">
        <title>Genome Sequencing of Rickettsiales.</title>
        <authorList>
            <person name="Daugherty S.C."/>
            <person name="Su Q."/>
            <person name="Abolude K."/>
            <person name="Beier-Sexton M."/>
            <person name="Carlyon J.A."/>
            <person name="Carter R."/>
            <person name="Day N.P."/>
            <person name="Dumler S.J."/>
            <person name="Dyachenko V."/>
            <person name="Godinez A."/>
            <person name="Kurtti T.J."/>
            <person name="Lichay M."/>
            <person name="Mullins K.E."/>
            <person name="Ott S."/>
            <person name="Pappas-Brown V."/>
            <person name="Paris D.H."/>
            <person name="Patel P."/>
            <person name="Richards A.L."/>
            <person name="Sadzewicz L."/>
            <person name="Sears K."/>
            <person name="Seidman D."/>
            <person name="Sengamalay N."/>
            <person name="Stenos J."/>
            <person name="Tallon L.J."/>
            <person name="Vincent G."/>
            <person name="Fraser C.M."/>
            <person name="Munderloh U."/>
            <person name="Dunning-Hotopp J.C."/>
        </authorList>
    </citation>
    <scope>NUCLEOTIDE SEQUENCE [LARGE SCALE GENOMIC DNA]</scope>
    <source>
        <strain evidence="7 8">Ect</strain>
    </source>
</reference>
<comment type="similarity">
    <text evidence="1">Belongs to the class IV-like SAM-binding methyltransferase superfamily. RNA methyltransferase TrmH family.</text>
</comment>
<gene>
    <name evidence="5" type="primary">trmJ</name>
    <name evidence="7" type="ORF">RMAECT_0530</name>
</gene>
<dbReference type="Pfam" id="PF00588">
    <property type="entry name" value="SpoU_methylase"/>
    <property type="match status" value="1"/>
</dbReference>
<keyword evidence="5" id="KW-0963">Cytoplasm</keyword>
<dbReference type="NCBIfam" id="TIGR00050">
    <property type="entry name" value="rRNA_methyl_1"/>
    <property type="match status" value="1"/>
</dbReference>
<evidence type="ECO:0000256" key="1">
    <source>
        <dbReference type="ARBA" id="ARBA00007228"/>
    </source>
</evidence>
<dbReference type="CDD" id="cd18093">
    <property type="entry name" value="SpoU-like_TrmJ"/>
    <property type="match status" value="1"/>
</dbReference>
<dbReference type="InterPro" id="IPR029026">
    <property type="entry name" value="tRNA_m1G_MTases_N"/>
</dbReference>
<dbReference type="InterPro" id="IPR029028">
    <property type="entry name" value="Alpha/beta_knot_MTases"/>
</dbReference>
<comment type="subunit">
    <text evidence="5">Homodimer.</text>
</comment>
<evidence type="ECO:0000313" key="7">
    <source>
        <dbReference type="EMBL" id="KJV79041.1"/>
    </source>
</evidence>
<evidence type="ECO:0000256" key="2">
    <source>
        <dbReference type="ARBA" id="ARBA00022603"/>
    </source>
</evidence>
<dbReference type="PATRIC" id="fig|1359199.3.peg.518"/>
<organism evidence="7 8">
    <name type="scientific">Rickettsia rhipicephali str. Ect</name>
    <dbReference type="NCBI Taxonomy" id="1359199"/>
    <lineage>
        <taxon>Bacteria</taxon>
        <taxon>Pseudomonadati</taxon>
        <taxon>Pseudomonadota</taxon>
        <taxon>Alphaproteobacteria</taxon>
        <taxon>Rickettsiales</taxon>
        <taxon>Rickettsiaceae</taxon>
        <taxon>Rickettsieae</taxon>
        <taxon>Rickettsia</taxon>
        <taxon>spotted fever group</taxon>
    </lineage>
</organism>
<evidence type="ECO:0000313" key="8">
    <source>
        <dbReference type="Proteomes" id="UP000033591"/>
    </source>
</evidence>